<dbReference type="CDD" id="cd00082">
    <property type="entry name" value="HisKA"/>
    <property type="match status" value="1"/>
</dbReference>
<evidence type="ECO:0000256" key="2">
    <source>
        <dbReference type="ARBA" id="ARBA00004141"/>
    </source>
</evidence>
<feature type="transmembrane region" description="Helical" evidence="13">
    <location>
        <begin position="20"/>
        <end position="38"/>
    </location>
</feature>
<dbReference type="EC" id="2.7.13.3" evidence="3"/>
<keyword evidence="8 16" id="KW-0418">Kinase</keyword>
<dbReference type="PRINTS" id="PR00344">
    <property type="entry name" value="BCTRLSENSOR"/>
</dbReference>
<evidence type="ECO:0000256" key="11">
    <source>
        <dbReference type="ARBA" id="ARBA00023012"/>
    </source>
</evidence>
<dbReference type="SUPFAM" id="SSF55874">
    <property type="entry name" value="ATPase domain of HSP90 chaperone/DNA topoisomerase II/histidine kinase"/>
    <property type="match status" value="1"/>
</dbReference>
<dbReference type="Gene3D" id="3.30.565.10">
    <property type="entry name" value="Histidine kinase-like ATPase, C-terminal domain"/>
    <property type="match status" value="1"/>
</dbReference>
<gene>
    <name evidence="16" type="ORF">C6568_16300</name>
</gene>
<keyword evidence="4" id="KW-0597">Phosphoprotein</keyword>
<dbReference type="Pfam" id="PF02518">
    <property type="entry name" value="HATPase_c"/>
    <property type="match status" value="1"/>
</dbReference>
<comment type="catalytic activity">
    <reaction evidence="1">
        <text>ATP + protein L-histidine = ADP + protein N-phospho-L-histidine.</text>
        <dbReference type="EC" id="2.7.13.3"/>
    </reaction>
</comment>
<organism evidence="16 17">
    <name type="scientific">Melaminivora suipulveris</name>
    <dbReference type="NCBI Taxonomy" id="2109913"/>
    <lineage>
        <taxon>Bacteria</taxon>
        <taxon>Pseudomonadati</taxon>
        <taxon>Pseudomonadota</taxon>
        <taxon>Betaproteobacteria</taxon>
        <taxon>Burkholderiales</taxon>
        <taxon>Comamonadaceae</taxon>
        <taxon>Melaminivora</taxon>
    </lineage>
</organism>
<dbReference type="PANTHER" id="PTHR45436">
    <property type="entry name" value="SENSOR HISTIDINE KINASE YKOH"/>
    <property type="match status" value="1"/>
</dbReference>
<dbReference type="OrthoDB" id="9809766at2"/>
<evidence type="ECO:0000256" key="10">
    <source>
        <dbReference type="ARBA" id="ARBA00022989"/>
    </source>
</evidence>
<keyword evidence="11" id="KW-0902">Two-component regulatory system</keyword>
<dbReference type="GO" id="GO:0005524">
    <property type="term" value="F:ATP binding"/>
    <property type="evidence" value="ECO:0007669"/>
    <property type="project" value="UniProtKB-KW"/>
</dbReference>
<dbReference type="InterPro" id="IPR036097">
    <property type="entry name" value="HisK_dim/P_sf"/>
</dbReference>
<dbReference type="InterPro" id="IPR036890">
    <property type="entry name" value="HATPase_C_sf"/>
</dbReference>
<evidence type="ECO:0000256" key="12">
    <source>
        <dbReference type="ARBA" id="ARBA00023136"/>
    </source>
</evidence>
<dbReference type="InterPro" id="IPR003594">
    <property type="entry name" value="HATPase_dom"/>
</dbReference>
<sequence>MSAPARRRETLAGRLARTLILWVGGVWLVGVLGVVWYVDREINYNFDSELVEVSHRLFDIALRHLDGAPQPPGGAPLGIPPPASFADSDVPYRLVAPDTRVLAHSAGANDAQFDVPLAPGFADAGAWRVYTLRHPARDVFLQVADPLDERRQALNRTLLGLIVPLAAVLPLLAWLLRRIARRELRVLEQLAHEISRRDGQLLAPIALAHLPRELHTVEEHVNHLLARLSQALDVERALAANAAHELRTPLAAARLRLQTALEHGLARSDVQAALASLQTLGQRTEKLLQLSRAESSAPLAREPVDLAQLADVVAQEFWQDASVVDRLELTLAPRDGLAPQAAGDFDALAIALRNLVENALHYSAGSTAEIIVGPGSVLAVRDAGPGVPPERLASLRQRHVRHSASRAGYGLGLSIASTIAHKHGGQLLLASPLPGRSDGFEARLVLPAPAQTQMQMQTL</sequence>
<reference evidence="16 17" key="1">
    <citation type="submission" date="2018-03" db="EMBL/GenBank/DDBJ databases">
        <title>Genome sequencing of Melaminivora sp.</title>
        <authorList>
            <person name="Kim S.-J."/>
            <person name="Heo J."/>
            <person name="Ahn J.-H."/>
            <person name="Kwon S.-W."/>
        </authorList>
    </citation>
    <scope>NUCLEOTIDE SEQUENCE [LARGE SCALE GENOMIC DNA]</scope>
    <source>
        <strain evidence="16 17">SC2-9</strain>
    </source>
</reference>
<proteinExistence type="predicted"/>
<dbReference type="Pfam" id="PF00512">
    <property type="entry name" value="HisKA"/>
    <property type="match status" value="1"/>
</dbReference>
<keyword evidence="12 13" id="KW-0472">Membrane</keyword>
<evidence type="ECO:0000256" key="7">
    <source>
        <dbReference type="ARBA" id="ARBA00022741"/>
    </source>
</evidence>
<evidence type="ECO:0000256" key="6">
    <source>
        <dbReference type="ARBA" id="ARBA00022692"/>
    </source>
</evidence>
<dbReference type="SUPFAM" id="SSF47384">
    <property type="entry name" value="Homodimeric domain of signal transducing histidine kinase"/>
    <property type="match status" value="1"/>
</dbReference>
<dbReference type="GO" id="GO:0000155">
    <property type="term" value="F:phosphorelay sensor kinase activity"/>
    <property type="evidence" value="ECO:0007669"/>
    <property type="project" value="InterPro"/>
</dbReference>
<evidence type="ECO:0000256" key="8">
    <source>
        <dbReference type="ARBA" id="ARBA00022777"/>
    </source>
</evidence>
<dbReference type="PROSITE" id="PS50109">
    <property type="entry name" value="HIS_KIN"/>
    <property type="match status" value="1"/>
</dbReference>
<evidence type="ECO:0000256" key="13">
    <source>
        <dbReference type="SAM" id="Phobius"/>
    </source>
</evidence>
<feature type="transmembrane region" description="Helical" evidence="13">
    <location>
        <begin position="157"/>
        <end position="176"/>
    </location>
</feature>
<feature type="domain" description="HAMP" evidence="15">
    <location>
        <begin position="178"/>
        <end position="233"/>
    </location>
</feature>
<evidence type="ECO:0000256" key="5">
    <source>
        <dbReference type="ARBA" id="ARBA00022679"/>
    </source>
</evidence>
<protein>
    <recommendedName>
        <fullName evidence="3">histidine kinase</fullName>
        <ecNumber evidence="3">2.7.13.3</ecNumber>
    </recommendedName>
</protein>
<dbReference type="Proteomes" id="UP000237925">
    <property type="component" value="Chromosome"/>
</dbReference>
<dbReference type="InterPro" id="IPR004358">
    <property type="entry name" value="Sig_transdc_His_kin-like_C"/>
</dbReference>
<evidence type="ECO:0000313" key="16">
    <source>
        <dbReference type="EMBL" id="AVO50622.1"/>
    </source>
</evidence>
<dbReference type="RefSeq" id="WP_106685073.1">
    <property type="nucleotide sequence ID" value="NZ_CP027667.1"/>
</dbReference>
<keyword evidence="10 13" id="KW-1133">Transmembrane helix</keyword>
<dbReference type="InterPro" id="IPR003660">
    <property type="entry name" value="HAMP_dom"/>
</dbReference>
<accession>A0A2R3QFV0</accession>
<name>A0A2R3QFV0_9BURK</name>
<evidence type="ECO:0000256" key="1">
    <source>
        <dbReference type="ARBA" id="ARBA00000085"/>
    </source>
</evidence>
<keyword evidence="9" id="KW-0067">ATP-binding</keyword>
<dbReference type="PROSITE" id="PS50885">
    <property type="entry name" value="HAMP"/>
    <property type="match status" value="1"/>
</dbReference>
<dbReference type="PANTHER" id="PTHR45436:SF14">
    <property type="entry name" value="SENSOR PROTEIN QSEC"/>
    <property type="match status" value="1"/>
</dbReference>
<keyword evidence="5" id="KW-0808">Transferase</keyword>
<evidence type="ECO:0000259" key="15">
    <source>
        <dbReference type="PROSITE" id="PS50885"/>
    </source>
</evidence>
<dbReference type="AlphaFoldDB" id="A0A2R3QFV0"/>
<evidence type="ECO:0000256" key="3">
    <source>
        <dbReference type="ARBA" id="ARBA00012438"/>
    </source>
</evidence>
<feature type="domain" description="Histidine kinase" evidence="14">
    <location>
        <begin position="241"/>
        <end position="450"/>
    </location>
</feature>
<dbReference type="CDD" id="cd00075">
    <property type="entry name" value="HATPase"/>
    <property type="match status" value="1"/>
</dbReference>
<keyword evidence="17" id="KW-1185">Reference proteome</keyword>
<dbReference type="KEGG" id="mela:C6568_16300"/>
<dbReference type="InterPro" id="IPR050428">
    <property type="entry name" value="TCS_sensor_his_kinase"/>
</dbReference>
<evidence type="ECO:0000256" key="4">
    <source>
        <dbReference type="ARBA" id="ARBA00022553"/>
    </source>
</evidence>
<dbReference type="GO" id="GO:0005886">
    <property type="term" value="C:plasma membrane"/>
    <property type="evidence" value="ECO:0007669"/>
    <property type="project" value="TreeGrafter"/>
</dbReference>
<dbReference type="SMART" id="SM00387">
    <property type="entry name" value="HATPase_c"/>
    <property type="match status" value="1"/>
</dbReference>
<keyword evidence="7" id="KW-0547">Nucleotide-binding</keyword>
<evidence type="ECO:0000313" key="17">
    <source>
        <dbReference type="Proteomes" id="UP000237925"/>
    </source>
</evidence>
<evidence type="ECO:0000256" key="9">
    <source>
        <dbReference type="ARBA" id="ARBA00022840"/>
    </source>
</evidence>
<dbReference type="SMART" id="SM00388">
    <property type="entry name" value="HisKA"/>
    <property type="match status" value="1"/>
</dbReference>
<dbReference type="InterPro" id="IPR005467">
    <property type="entry name" value="His_kinase_dom"/>
</dbReference>
<dbReference type="EMBL" id="CP027667">
    <property type="protein sequence ID" value="AVO50622.1"/>
    <property type="molecule type" value="Genomic_DNA"/>
</dbReference>
<dbReference type="Gene3D" id="1.10.287.130">
    <property type="match status" value="1"/>
</dbReference>
<keyword evidence="6 13" id="KW-0812">Transmembrane</keyword>
<dbReference type="InterPro" id="IPR003661">
    <property type="entry name" value="HisK_dim/P_dom"/>
</dbReference>
<comment type="subcellular location">
    <subcellularLocation>
        <location evidence="2">Membrane</location>
        <topology evidence="2">Multi-pass membrane protein</topology>
    </subcellularLocation>
</comment>
<evidence type="ECO:0000259" key="14">
    <source>
        <dbReference type="PROSITE" id="PS50109"/>
    </source>
</evidence>